<proteinExistence type="predicted"/>
<dbReference type="Proteomes" id="UP001209540">
    <property type="component" value="Unassembled WGS sequence"/>
</dbReference>
<evidence type="ECO:0000256" key="1">
    <source>
        <dbReference type="SAM" id="Phobius"/>
    </source>
</evidence>
<dbReference type="AlphaFoldDB" id="A0AAD5K0F8"/>
<evidence type="ECO:0000313" key="2">
    <source>
        <dbReference type="EMBL" id="KAI9248271.1"/>
    </source>
</evidence>
<dbReference type="EMBL" id="JAIXMP010000039">
    <property type="protein sequence ID" value="KAI9248271.1"/>
    <property type="molecule type" value="Genomic_DNA"/>
</dbReference>
<name>A0AAD5K0F8_9FUNG</name>
<keyword evidence="1" id="KW-1133">Transmembrane helix</keyword>
<organism evidence="2 3">
    <name type="scientific">Phascolomyces articulosus</name>
    <dbReference type="NCBI Taxonomy" id="60185"/>
    <lineage>
        <taxon>Eukaryota</taxon>
        <taxon>Fungi</taxon>
        <taxon>Fungi incertae sedis</taxon>
        <taxon>Mucoromycota</taxon>
        <taxon>Mucoromycotina</taxon>
        <taxon>Mucoromycetes</taxon>
        <taxon>Mucorales</taxon>
        <taxon>Lichtheimiaceae</taxon>
        <taxon>Phascolomyces</taxon>
    </lineage>
</organism>
<reference evidence="2" key="1">
    <citation type="journal article" date="2022" name="IScience">
        <title>Evolution of zygomycete secretomes and the origins of terrestrial fungal ecologies.</title>
        <authorList>
            <person name="Chang Y."/>
            <person name="Wang Y."/>
            <person name="Mondo S."/>
            <person name="Ahrendt S."/>
            <person name="Andreopoulos W."/>
            <person name="Barry K."/>
            <person name="Beard J."/>
            <person name="Benny G.L."/>
            <person name="Blankenship S."/>
            <person name="Bonito G."/>
            <person name="Cuomo C."/>
            <person name="Desiro A."/>
            <person name="Gervers K.A."/>
            <person name="Hundley H."/>
            <person name="Kuo A."/>
            <person name="LaButti K."/>
            <person name="Lang B.F."/>
            <person name="Lipzen A."/>
            <person name="O'Donnell K."/>
            <person name="Pangilinan J."/>
            <person name="Reynolds N."/>
            <person name="Sandor L."/>
            <person name="Smith M.E."/>
            <person name="Tsang A."/>
            <person name="Grigoriev I.V."/>
            <person name="Stajich J.E."/>
            <person name="Spatafora J.W."/>
        </authorList>
    </citation>
    <scope>NUCLEOTIDE SEQUENCE</scope>
    <source>
        <strain evidence="2">RSA 2281</strain>
    </source>
</reference>
<gene>
    <name evidence="2" type="ORF">BDA99DRAFT_525253</name>
</gene>
<evidence type="ECO:0000313" key="3">
    <source>
        <dbReference type="Proteomes" id="UP001209540"/>
    </source>
</evidence>
<keyword evidence="1" id="KW-0812">Transmembrane</keyword>
<reference evidence="2" key="2">
    <citation type="submission" date="2023-02" db="EMBL/GenBank/DDBJ databases">
        <authorList>
            <consortium name="DOE Joint Genome Institute"/>
            <person name="Mondo S.J."/>
            <person name="Chang Y."/>
            <person name="Wang Y."/>
            <person name="Ahrendt S."/>
            <person name="Andreopoulos W."/>
            <person name="Barry K."/>
            <person name="Beard J."/>
            <person name="Benny G.L."/>
            <person name="Blankenship S."/>
            <person name="Bonito G."/>
            <person name="Cuomo C."/>
            <person name="Desiro A."/>
            <person name="Gervers K.A."/>
            <person name="Hundley H."/>
            <person name="Kuo A."/>
            <person name="LaButti K."/>
            <person name="Lang B.F."/>
            <person name="Lipzen A."/>
            <person name="O'Donnell K."/>
            <person name="Pangilinan J."/>
            <person name="Reynolds N."/>
            <person name="Sandor L."/>
            <person name="Smith M.W."/>
            <person name="Tsang A."/>
            <person name="Grigoriev I.V."/>
            <person name="Stajich J.E."/>
            <person name="Spatafora J.W."/>
        </authorList>
    </citation>
    <scope>NUCLEOTIDE SEQUENCE</scope>
    <source>
        <strain evidence="2">RSA 2281</strain>
    </source>
</reference>
<comment type="caution">
    <text evidence="2">The sequence shown here is derived from an EMBL/GenBank/DDBJ whole genome shotgun (WGS) entry which is preliminary data.</text>
</comment>
<feature type="transmembrane region" description="Helical" evidence="1">
    <location>
        <begin position="12"/>
        <end position="30"/>
    </location>
</feature>
<keyword evidence="1" id="KW-0472">Membrane</keyword>
<sequence length="72" mass="8463">MQTFFYGKPSPLAPPAVLFLLKTFWCVIYLNRVAELYVFIFAYCILFISKICTLTGMMTKKKVRREKKKSTE</sequence>
<protein>
    <submittedName>
        <fullName evidence="2">Uncharacterized protein</fullName>
    </submittedName>
</protein>
<feature type="transmembrane region" description="Helical" evidence="1">
    <location>
        <begin position="36"/>
        <end position="59"/>
    </location>
</feature>
<accession>A0AAD5K0F8</accession>
<keyword evidence="3" id="KW-1185">Reference proteome</keyword>